<organism evidence="1 2">
    <name type="scientific">Petralouisia muris</name>
    <dbReference type="NCBI Taxonomy" id="3032872"/>
    <lineage>
        <taxon>Bacteria</taxon>
        <taxon>Bacillati</taxon>
        <taxon>Bacillota</taxon>
        <taxon>Clostridia</taxon>
        <taxon>Lachnospirales</taxon>
        <taxon>Lachnospiraceae</taxon>
        <taxon>Petralouisia</taxon>
    </lineage>
</organism>
<sequence>MDMPCSEMKQFMENGDRIMRETEVHSRLMYAFQRIRKVNIMSGAKISRMEFLALQVIGGYQQKTGLSGIYVSELAGQLKIASSQTSRMLKGLEERELIGRSIDARDRRNTCVFLTEKGKEACQETQEYLKNFMERVLQAMGEERVEELVSLCGELAEIMEQEAGNK</sequence>
<evidence type="ECO:0000313" key="1">
    <source>
        <dbReference type="EMBL" id="TGY97694.1"/>
    </source>
</evidence>
<dbReference type="EMBL" id="SRYA01000005">
    <property type="protein sequence ID" value="TGY97694.1"/>
    <property type="molecule type" value="Genomic_DNA"/>
</dbReference>
<gene>
    <name evidence="1" type="ORF">E5329_03565</name>
</gene>
<accession>A0AC61S008</accession>
<evidence type="ECO:0000313" key="2">
    <source>
        <dbReference type="Proteomes" id="UP000304953"/>
    </source>
</evidence>
<protein>
    <submittedName>
        <fullName evidence="1">MarR family transcriptional regulator</fullName>
    </submittedName>
</protein>
<keyword evidence="2" id="KW-1185">Reference proteome</keyword>
<dbReference type="Proteomes" id="UP000304953">
    <property type="component" value="Unassembled WGS sequence"/>
</dbReference>
<comment type="caution">
    <text evidence="1">The sequence shown here is derived from an EMBL/GenBank/DDBJ whole genome shotgun (WGS) entry which is preliminary data.</text>
</comment>
<name>A0AC61S008_9FIRM</name>
<proteinExistence type="predicted"/>
<reference evidence="1" key="1">
    <citation type="submission" date="2019-04" db="EMBL/GenBank/DDBJ databases">
        <title>Microbes associate with the intestines of laboratory mice.</title>
        <authorList>
            <person name="Navarre W."/>
            <person name="Wong E."/>
            <person name="Huang K."/>
            <person name="Tropini C."/>
            <person name="Ng K."/>
            <person name="Yu B."/>
        </authorList>
    </citation>
    <scope>NUCLEOTIDE SEQUENCE</scope>
    <source>
        <strain evidence="1">NM01_1-7b</strain>
    </source>
</reference>